<organism evidence="10 11">
    <name type="scientific">Pediococcus argentinicus</name>
    <dbReference type="NCBI Taxonomy" id="480391"/>
    <lineage>
        <taxon>Bacteria</taxon>
        <taxon>Bacillati</taxon>
        <taxon>Bacillota</taxon>
        <taxon>Bacilli</taxon>
        <taxon>Lactobacillales</taxon>
        <taxon>Lactobacillaceae</taxon>
        <taxon>Pediococcus</taxon>
    </lineage>
</organism>
<dbReference type="UniPathway" id="UPA00077">
    <property type="reaction ID" value="UER00158"/>
</dbReference>
<dbReference type="InterPro" id="IPR024072">
    <property type="entry name" value="DHFR-like_dom_sf"/>
</dbReference>
<dbReference type="AlphaFoldDB" id="A0A0R2NKM2"/>
<comment type="caution">
    <text evidence="10">The sequence shown here is derived from an EMBL/GenBank/DDBJ whole genome shotgun (WGS) entry which is preliminary data.</text>
</comment>
<protein>
    <recommendedName>
        <fullName evidence="3 7">Dihydrofolate reductase</fullName>
        <ecNumber evidence="3 7">1.5.1.3</ecNumber>
    </recommendedName>
</protein>
<dbReference type="InterPro" id="IPR001796">
    <property type="entry name" value="DHFR_dom"/>
</dbReference>
<comment type="pathway">
    <text evidence="1 7">Cofactor biosynthesis; tetrahydrofolate biosynthesis; 5,6,7,8-tetrahydrofolate from 7,8-dihydrofolate: step 1/1.</text>
</comment>
<dbReference type="PROSITE" id="PS00075">
    <property type="entry name" value="DHFR_1"/>
    <property type="match status" value="1"/>
</dbReference>
<evidence type="ECO:0000259" key="9">
    <source>
        <dbReference type="PROSITE" id="PS51330"/>
    </source>
</evidence>
<accession>A0A0R2NKM2</accession>
<evidence type="ECO:0000256" key="8">
    <source>
        <dbReference type="RuleBase" id="RU004474"/>
    </source>
</evidence>
<dbReference type="EC" id="1.5.1.3" evidence="3 7"/>
<proteinExistence type="inferred from homology"/>
<name>A0A0R2NKM2_9LACO</name>
<evidence type="ECO:0000256" key="5">
    <source>
        <dbReference type="ARBA" id="ARBA00022857"/>
    </source>
</evidence>
<dbReference type="GO" id="GO:0046655">
    <property type="term" value="P:folic acid metabolic process"/>
    <property type="evidence" value="ECO:0007669"/>
    <property type="project" value="TreeGrafter"/>
</dbReference>
<keyword evidence="6 7" id="KW-0560">Oxidoreductase</keyword>
<dbReference type="GO" id="GO:0050661">
    <property type="term" value="F:NADP binding"/>
    <property type="evidence" value="ECO:0007669"/>
    <property type="project" value="InterPro"/>
</dbReference>
<dbReference type="CDD" id="cd00209">
    <property type="entry name" value="DHFR"/>
    <property type="match status" value="1"/>
</dbReference>
<keyword evidence="4 7" id="KW-0554">One-carbon metabolism</keyword>
<comment type="catalytic activity">
    <reaction evidence="7">
        <text>(6S)-5,6,7,8-tetrahydrofolate + NADP(+) = 7,8-dihydrofolate + NADPH + H(+)</text>
        <dbReference type="Rhea" id="RHEA:15009"/>
        <dbReference type="ChEBI" id="CHEBI:15378"/>
        <dbReference type="ChEBI" id="CHEBI:57451"/>
        <dbReference type="ChEBI" id="CHEBI:57453"/>
        <dbReference type="ChEBI" id="CHEBI:57783"/>
        <dbReference type="ChEBI" id="CHEBI:58349"/>
        <dbReference type="EC" id="1.5.1.3"/>
    </reaction>
</comment>
<evidence type="ECO:0000256" key="7">
    <source>
        <dbReference type="PIRNR" id="PIRNR000194"/>
    </source>
</evidence>
<dbReference type="SUPFAM" id="SSF53597">
    <property type="entry name" value="Dihydrofolate reductase-like"/>
    <property type="match status" value="1"/>
</dbReference>
<evidence type="ECO:0000256" key="3">
    <source>
        <dbReference type="ARBA" id="ARBA00012856"/>
    </source>
</evidence>
<evidence type="ECO:0000256" key="6">
    <source>
        <dbReference type="ARBA" id="ARBA00023002"/>
    </source>
</evidence>
<keyword evidence="11" id="KW-1185">Reference proteome</keyword>
<comment type="function">
    <text evidence="7">Key enzyme in folate metabolism. Catalyzes an essential reaction for de novo glycine and purine synthesis, and for DNA precursor synthesis.</text>
</comment>
<dbReference type="PANTHER" id="PTHR48069:SF3">
    <property type="entry name" value="DIHYDROFOLATE REDUCTASE"/>
    <property type="match status" value="1"/>
</dbReference>
<evidence type="ECO:0000313" key="10">
    <source>
        <dbReference type="EMBL" id="KRO26296.1"/>
    </source>
</evidence>
<dbReference type="PRINTS" id="PR00070">
    <property type="entry name" value="DHFR"/>
</dbReference>
<dbReference type="PATRIC" id="fig|480391.4.peg.83"/>
<dbReference type="GO" id="GO:0005829">
    <property type="term" value="C:cytosol"/>
    <property type="evidence" value="ECO:0007669"/>
    <property type="project" value="TreeGrafter"/>
</dbReference>
<dbReference type="RefSeq" id="WP_083486798.1">
    <property type="nucleotide sequence ID" value="NZ_BJZZ01000001.1"/>
</dbReference>
<gene>
    <name evidence="10" type="ORF">IV88_GL000081</name>
</gene>
<dbReference type="InterPro" id="IPR017925">
    <property type="entry name" value="DHFR_CS"/>
</dbReference>
<dbReference type="EMBL" id="JQCQ01000001">
    <property type="protein sequence ID" value="KRO26296.1"/>
    <property type="molecule type" value="Genomic_DNA"/>
</dbReference>
<dbReference type="GO" id="GO:0046452">
    <property type="term" value="P:dihydrofolate metabolic process"/>
    <property type="evidence" value="ECO:0007669"/>
    <property type="project" value="TreeGrafter"/>
</dbReference>
<dbReference type="PROSITE" id="PS51330">
    <property type="entry name" value="DHFR_2"/>
    <property type="match status" value="1"/>
</dbReference>
<evidence type="ECO:0000313" key="11">
    <source>
        <dbReference type="Proteomes" id="UP000051249"/>
    </source>
</evidence>
<dbReference type="InterPro" id="IPR012259">
    <property type="entry name" value="DHFR"/>
</dbReference>
<feature type="domain" description="DHFR" evidence="9">
    <location>
        <begin position="1"/>
        <end position="159"/>
    </location>
</feature>
<comment type="similarity">
    <text evidence="2 7 8">Belongs to the dihydrofolate reductase family.</text>
</comment>
<dbReference type="Proteomes" id="UP000051249">
    <property type="component" value="Unassembled WGS sequence"/>
</dbReference>
<dbReference type="GO" id="GO:0046654">
    <property type="term" value="P:tetrahydrofolate biosynthetic process"/>
    <property type="evidence" value="ECO:0007669"/>
    <property type="project" value="UniProtKB-UniPathway"/>
</dbReference>
<dbReference type="GO" id="GO:0004146">
    <property type="term" value="F:dihydrofolate reductase activity"/>
    <property type="evidence" value="ECO:0007669"/>
    <property type="project" value="UniProtKB-EC"/>
</dbReference>
<evidence type="ECO:0000256" key="4">
    <source>
        <dbReference type="ARBA" id="ARBA00022563"/>
    </source>
</evidence>
<dbReference type="PIRSF" id="PIRSF000194">
    <property type="entry name" value="DHFR"/>
    <property type="match status" value="1"/>
</dbReference>
<evidence type="ECO:0000256" key="1">
    <source>
        <dbReference type="ARBA" id="ARBA00004903"/>
    </source>
</evidence>
<sequence length="159" mass="18069">MLTMIWAEDLKHGIGKDGKIPWHIPDDVKFFKEQTIGNTVIMGRKTFDSIGKPLPRRQNIVLTHHKNDLPETVVAYDDFGAVTDLINNNQEQHFIIIGGQAIYQKFIEQSDQLLVTKVNQDFKCDTFAPAIPDSFKKSKSVTVLSEGSVPEHTFETWVK</sequence>
<dbReference type="Gene3D" id="3.40.430.10">
    <property type="entry name" value="Dihydrofolate Reductase, subunit A"/>
    <property type="match status" value="1"/>
</dbReference>
<dbReference type="PANTHER" id="PTHR48069">
    <property type="entry name" value="DIHYDROFOLATE REDUCTASE"/>
    <property type="match status" value="1"/>
</dbReference>
<evidence type="ECO:0000256" key="2">
    <source>
        <dbReference type="ARBA" id="ARBA00009539"/>
    </source>
</evidence>
<keyword evidence="5 7" id="KW-0521">NADP</keyword>
<dbReference type="Pfam" id="PF00186">
    <property type="entry name" value="DHFR_1"/>
    <property type="match status" value="1"/>
</dbReference>
<reference evidence="10 11" key="1">
    <citation type="journal article" date="2015" name="Genome Announc.">
        <title>Expanding the biotechnology potential of lactobacilli through comparative genomics of 213 strains and associated genera.</title>
        <authorList>
            <person name="Sun Z."/>
            <person name="Harris H.M."/>
            <person name="McCann A."/>
            <person name="Guo C."/>
            <person name="Argimon S."/>
            <person name="Zhang W."/>
            <person name="Yang X."/>
            <person name="Jeffery I.B."/>
            <person name="Cooney J.C."/>
            <person name="Kagawa T.F."/>
            <person name="Liu W."/>
            <person name="Song Y."/>
            <person name="Salvetti E."/>
            <person name="Wrobel A."/>
            <person name="Rasinkangas P."/>
            <person name="Parkhill J."/>
            <person name="Rea M.C."/>
            <person name="O'Sullivan O."/>
            <person name="Ritari J."/>
            <person name="Douillard F.P."/>
            <person name="Paul Ross R."/>
            <person name="Yang R."/>
            <person name="Briner A.E."/>
            <person name="Felis G.E."/>
            <person name="de Vos W.M."/>
            <person name="Barrangou R."/>
            <person name="Klaenhammer T.R."/>
            <person name="Caufield P.W."/>
            <person name="Cui Y."/>
            <person name="Zhang H."/>
            <person name="O'Toole P.W."/>
        </authorList>
    </citation>
    <scope>NUCLEOTIDE SEQUENCE [LARGE SCALE GENOMIC DNA]</scope>
    <source>
        <strain evidence="10 11">DSM 23026</strain>
    </source>
</reference>
<dbReference type="GO" id="GO:0006730">
    <property type="term" value="P:one-carbon metabolic process"/>
    <property type="evidence" value="ECO:0007669"/>
    <property type="project" value="UniProtKB-KW"/>
</dbReference>